<dbReference type="InterPro" id="IPR041492">
    <property type="entry name" value="HAD_2"/>
</dbReference>
<reference evidence="1 2" key="1">
    <citation type="submission" date="2016-05" db="EMBL/GenBank/DDBJ databases">
        <authorList>
            <person name="Lavstsen T."/>
            <person name="Jespersen J.S."/>
        </authorList>
    </citation>
    <scope>NUCLEOTIDE SEQUENCE [LARGE SCALE GENOMIC DNA]</scope>
    <source>
        <strain evidence="1 2">YLB-01</strain>
    </source>
</reference>
<dbReference type="Gene3D" id="3.40.50.1000">
    <property type="entry name" value="HAD superfamily/HAD-like"/>
    <property type="match status" value="1"/>
</dbReference>
<dbReference type="Gene3D" id="1.10.150.240">
    <property type="entry name" value="Putative phosphatase, domain 2"/>
    <property type="match status" value="1"/>
</dbReference>
<dbReference type="STRING" id="904291.A7J15_11695"/>
<dbReference type="InterPro" id="IPR036412">
    <property type="entry name" value="HAD-like_sf"/>
</dbReference>
<dbReference type="Proteomes" id="UP000093355">
    <property type="component" value="Unassembled WGS sequence"/>
</dbReference>
<dbReference type="SFLD" id="SFLDG01129">
    <property type="entry name" value="C1.5:_HAD__Beta-PGM__Phosphata"/>
    <property type="match status" value="1"/>
</dbReference>
<comment type="caution">
    <text evidence="1">The sequence shown here is derived from an EMBL/GenBank/DDBJ whole genome shotgun (WGS) entry which is preliminary data.</text>
</comment>
<keyword evidence="2" id="KW-1185">Reference proteome</keyword>
<organism evidence="1 2">
    <name type="scientific">Microbacterium sediminis</name>
    <dbReference type="NCBI Taxonomy" id="904291"/>
    <lineage>
        <taxon>Bacteria</taxon>
        <taxon>Bacillati</taxon>
        <taxon>Actinomycetota</taxon>
        <taxon>Actinomycetes</taxon>
        <taxon>Micrococcales</taxon>
        <taxon>Microbacteriaceae</taxon>
        <taxon>Microbacterium</taxon>
    </lineage>
</organism>
<dbReference type="InterPro" id="IPR023214">
    <property type="entry name" value="HAD_sf"/>
</dbReference>
<dbReference type="SUPFAM" id="SSF56784">
    <property type="entry name" value="HAD-like"/>
    <property type="match status" value="1"/>
</dbReference>
<dbReference type="InterPro" id="IPR023198">
    <property type="entry name" value="PGP-like_dom2"/>
</dbReference>
<dbReference type="InterPro" id="IPR050155">
    <property type="entry name" value="HAD-like_hydrolase_sf"/>
</dbReference>
<accession>A0A1B9NIN7</accession>
<dbReference type="OrthoDB" id="9776368at2"/>
<dbReference type="GO" id="GO:0004713">
    <property type="term" value="F:protein tyrosine kinase activity"/>
    <property type="evidence" value="ECO:0007669"/>
    <property type="project" value="TreeGrafter"/>
</dbReference>
<sequence>MPTSPWSCVLWDVDGTVADASPGILPRITAVLTALGRTPPAPEDLRHWIGPPLLESFEVRGGLTPDEAVEAVRTYRELASREGYAAAVDLYPGVPEIIRALHAADVPQGTASTKPENQVFAILTHYGLADCFATITGARADATVLDTKADVLGRALERLRDAGVDTSRPVLIGDRHHDVDGAAEYGIPVIFVRWGFGNPGEDAGAHAVVDTADQLRPLLLTD</sequence>
<gene>
    <name evidence="1" type="ORF">A7J15_11695</name>
</gene>
<dbReference type="PANTHER" id="PTHR43434">
    <property type="entry name" value="PHOSPHOGLYCOLATE PHOSPHATASE"/>
    <property type="match status" value="1"/>
</dbReference>
<dbReference type="GO" id="GO:0005829">
    <property type="term" value="C:cytosol"/>
    <property type="evidence" value="ECO:0007669"/>
    <property type="project" value="TreeGrafter"/>
</dbReference>
<dbReference type="Pfam" id="PF13419">
    <property type="entry name" value="HAD_2"/>
    <property type="match status" value="1"/>
</dbReference>
<name>A0A1B9NIN7_9MICO</name>
<evidence type="ECO:0000313" key="2">
    <source>
        <dbReference type="Proteomes" id="UP000093355"/>
    </source>
</evidence>
<dbReference type="PANTHER" id="PTHR43434:SF20">
    <property type="entry name" value="5'-NUCLEOTIDASE"/>
    <property type="match status" value="1"/>
</dbReference>
<evidence type="ECO:0000313" key="1">
    <source>
        <dbReference type="EMBL" id="OCG76445.1"/>
    </source>
</evidence>
<dbReference type="RefSeq" id="WP_067028189.1">
    <property type="nucleotide sequence ID" value="NZ_CP038256.1"/>
</dbReference>
<dbReference type="EMBL" id="LXMD01000002">
    <property type="protein sequence ID" value="OCG76445.1"/>
    <property type="molecule type" value="Genomic_DNA"/>
</dbReference>
<proteinExistence type="predicted"/>
<dbReference type="SFLD" id="SFLDS00003">
    <property type="entry name" value="Haloacid_Dehalogenase"/>
    <property type="match status" value="1"/>
</dbReference>
<protein>
    <submittedName>
        <fullName evidence="1">Phosphatase</fullName>
    </submittedName>
</protein>
<dbReference type="AlphaFoldDB" id="A0A1B9NIN7"/>